<dbReference type="EMBL" id="CAJOAX010002776">
    <property type="protein sequence ID" value="CAF3818207.1"/>
    <property type="molecule type" value="Genomic_DNA"/>
</dbReference>
<name>A0A819D5J1_9BILA</name>
<dbReference type="Proteomes" id="UP000663823">
    <property type="component" value="Unassembled WGS sequence"/>
</dbReference>
<evidence type="ECO:0000313" key="1">
    <source>
        <dbReference type="EMBL" id="CAF1338553.1"/>
    </source>
</evidence>
<dbReference type="EMBL" id="CAJNOO010003467">
    <property type="protein sequence ID" value="CAF1338553.1"/>
    <property type="molecule type" value="Genomic_DNA"/>
</dbReference>
<dbReference type="Proteomes" id="UP000663882">
    <property type="component" value="Unassembled WGS sequence"/>
</dbReference>
<dbReference type="AlphaFoldDB" id="A0A819D5J1"/>
<sequence length="22" mass="2308">GVFTDIAPICEGLQEAVQACDQ</sequence>
<accession>A0A819D5J1</accession>
<evidence type="ECO:0000313" key="3">
    <source>
        <dbReference type="Proteomes" id="UP000663823"/>
    </source>
</evidence>
<organism evidence="2 3">
    <name type="scientific">Rotaria sordida</name>
    <dbReference type="NCBI Taxonomy" id="392033"/>
    <lineage>
        <taxon>Eukaryota</taxon>
        <taxon>Metazoa</taxon>
        <taxon>Spiralia</taxon>
        <taxon>Gnathifera</taxon>
        <taxon>Rotifera</taxon>
        <taxon>Eurotatoria</taxon>
        <taxon>Bdelloidea</taxon>
        <taxon>Philodinida</taxon>
        <taxon>Philodinidae</taxon>
        <taxon>Rotaria</taxon>
    </lineage>
</organism>
<feature type="non-terminal residue" evidence="2">
    <location>
        <position position="1"/>
    </location>
</feature>
<reference evidence="2" key="1">
    <citation type="submission" date="2021-02" db="EMBL/GenBank/DDBJ databases">
        <authorList>
            <person name="Nowell W R."/>
        </authorList>
    </citation>
    <scope>NUCLEOTIDE SEQUENCE</scope>
</reference>
<comment type="caution">
    <text evidence="2">The sequence shown here is derived from an EMBL/GenBank/DDBJ whole genome shotgun (WGS) entry which is preliminary data.</text>
</comment>
<gene>
    <name evidence="2" type="ORF">OTI717_LOCUS19246</name>
    <name evidence="1" type="ORF">RFH988_LOCUS31652</name>
</gene>
<protein>
    <submittedName>
        <fullName evidence="2">Uncharacterized protein</fullName>
    </submittedName>
</protein>
<evidence type="ECO:0000313" key="2">
    <source>
        <dbReference type="EMBL" id="CAF3818207.1"/>
    </source>
</evidence>
<proteinExistence type="predicted"/>